<protein>
    <submittedName>
        <fullName evidence="1">Uncharacterized protein</fullName>
    </submittedName>
</protein>
<proteinExistence type="predicted"/>
<comment type="caution">
    <text evidence="1">The sequence shown here is derived from an EMBL/GenBank/DDBJ whole genome shotgun (WGS) entry which is preliminary data.</text>
</comment>
<keyword evidence="2" id="KW-1185">Reference proteome</keyword>
<evidence type="ECO:0000313" key="2">
    <source>
        <dbReference type="Proteomes" id="UP000054172"/>
    </source>
</evidence>
<name>A0A0Q4B907_9BACT</name>
<evidence type="ECO:0000313" key="1">
    <source>
        <dbReference type="EMBL" id="KQM09529.1"/>
    </source>
</evidence>
<dbReference type="STRING" id="1702214.AL399_01180"/>
<organism evidence="1 2">
    <name type="scientific">Candidatus [Bacteroides] periocalifornicus</name>
    <dbReference type="NCBI Taxonomy" id="1702214"/>
    <lineage>
        <taxon>Bacteria</taxon>
        <taxon>Pseudomonadati</taxon>
        <taxon>Bacteroidota</taxon>
    </lineage>
</organism>
<accession>A0A0Q4B907</accession>
<gene>
    <name evidence="1" type="ORF">AL399_01180</name>
</gene>
<dbReference type="AlphaFoldDB" id="A0A0Q4B907"/>
<sequence length="183" mass="20708">MKDPDIITEGNVDTNLVSTLLSLQGVNVDVVNHQHGCNQVAGTMQDKFRDRFALGVIDDDKRKPSYFEEFKPIASSSHISLLQHPKGRHLFIIISEAVEDFILAGAQELGVKLEDYGLPSELKELKKRTKSVKSADDPVFKKLFKRLRNATDFHILEGILGYIVSRKYTYTSEELNAFFPQQP</sequence>
<reference evidence="1" key="1">
    <citation type="submission" date="2015-08" db="EMBL/GenBank/DDBJ databases">
        <title>Candidatus Bacteriodes Periocalifornicus.</title>
        <authorList>
            <person name="McLean J.S."/>
            <person name="Kelley S."/>
        </authorList>
    </citation>
    <scope>NUCLEOTIDE SEQUENCE [LARGE SCALE GENOMIC DNA]</scope>
    <source>
        <strain evidence="1">12B</strain>
    </source>
</reference>
<dbReference type="Proteomes" id="UP000054172">
    <property type="component" value="Unassembled WGS sequence"/>
</dbReference>
<dbReference type="EMBL" id="LIIK01000003">
    <property type="protein sequence ID" value="KQM09529.1"/>
    <property type="molecule type" value="Genomic_DNA"/>
</dbReference>
<dbReference type="PATRIC" id="fig|1702214.3.peg.1710"/>